<reference evidence="2" key="1">
    <citation type="submission" date="2021-01" db="EMBL/GenBank/DDBJ databases">
        <authorList>
            <person name="Corre E."/>
            <person name="Pelletier E."/>
            <person name="Niang G."/>
            <person name="Scheremetjew M."/>
            <person name="Finn R."/>
            <person name="Kale V."/>
            <person name="Holt S."/>
            <person name="Cochrane G."/>
            <person name="Meng A."/>
            <person name="Brown T."/>
            <person name="Cohen L."/>
        </authorList>
    </citation>
    <scope>NUCLEOTIDE SEQUENCE</scope>
    <source>
        <strain evidence="2">UTEX LB 985</strain>
    </source>
</reference>
<dbReference type="EMBL" id="HBGU01006687">
    <property type="protein sequence ID" value="CAD9404992.1"/>
    <property type="molecule type" value="Transcribed_RNA"/>
</dbReference>
<sequence length="196" mass="20777">MGLGDKVAARLNNPPSSGSLKERASSQQRGSSSSAAGSTAAAARSSAAPSSTKSEDSEPPAPLPPASTAGAAEERPSRFERQYSTASWNTVSTLQQFELQVTEMEERVKDYAKILANPPPEGLDPAMRNQMAQLHGDFNRILDTKIDAILTSDLNSGKEDARAKRKALSAKCGTIIEEIEGLVKAYDAQRSAAKSV</sequence>
<feature type="region of interest" description="Disordered" evidence="1">
    <location>
        <begin position="1"/>
        <end position="84"/>
    </location>
</feature>
<organism evidence="2">
    <name type="scientific">Haptolina brevifila</name>
    <dbReference type="NCBI Taxonomy" id="156173"/>
    <lineage>
        <taxon>Eukaryota</taxon>
        <taxon>Haptista</taxon>
        <taxon>Haptophyta</taxon>
        <taxon>Prymnesiophyceae</taxon>
        <taxon>Prymnesiales</taxon>
        <taxon>Prymnesiaceae</taxon>
        <taxon>Haptolina</taxon>
    </lineage>
</organism>
<evidence type="ECO:0000256" key="1">
    <source>
        <dbReference type="SAM" id="MobiDB-lite"/>
    </source>
</evidence>
<name>A0A7S2FNN7_9EUKA</name>
<evidence type="ECO:0000313" key="2">
    <source>
        <dbReference type="EMBL" id="CAD9404992.1"/>
    </source>
</evidence>
<protein>
    <submittedName>
        <fullName evidence="2">Uncharacterized protein</fullName>
    </submittedName>
</protein>
<proteinExistence type="predicted"/>
<gene>
    <name evidence="2" type="ORF">CBRE1094_LOCUS3641</name>
</gene>
<dbReference type="AlphaFoldDB" id="A0A7S2FNN7"/>
<feature type="compositionally biased region" description="Low complexity" evidence="1">
    <location>
        <begin position="25"/>
        <end position="52"/>
    </location>
</feature>
<feature type="compositionally biased region" description="Basic and acidic residues" evidence="1">
    <location>
        <begin position="72"/>
        <end position="81"/>
    </location>
</feature>
<accession>A0A7S2FNN7</accession>